<dbReference type="Proteomes" id="UP000815325">
    <property type="component" value="Unassembled WGS sequence"/>
</dbReference>
<feature type="compositionally biased region" description="Low complexity" evidence="2">
    <location>
        <begin position="466"/>
        <end position="484"/>
    </location>
</feature>
<comment type="similarity">
    <text evidence="1">Belongs to the phospholipid scramblase family.</text>
</comment>
<evidence type="ECO:0000256" key="1">
    <source>
        <dbReference type="ARBA" id="ARBA00005350"/>
    </source>
</evidence>
<dbReference type="SUPFAM" id="SSF54518">
    <property type="entry name" value="Tubby C-terminal domain-like"/>
    <property type="match status" value="1"/>
</dbReference>
<keyword evidence="5" id="KW-1185">Reference proteome</keyword>
<organism evidence="4 5">
    <name type="scientific">Dunaliella salina</name>
    <name type="common">Green alga</name>
    <name type="synonym">Protococcus salinus</name>
    <dbReference type="NCBI Taxonomy" id="3046"/>
    <lineage>
        <taxon>Eukaryota</taxon>
        <taxon>Viridiplantae</taxon>
        <taxon>Chlorophyta</taxon>
        <taxon>core chlorophytes</taxon>
        <taxon>Chlorophyceae</taxon>
        <taxon>CS clade</taxon>
        <taxon>Chlamydomonadales</taxon>
        <taxon>Dunaliellaceae</taxon>
        <taxon>Dunaliella</taxon>
    </lineage>
</organism>
<dbReference type="PANTHER" id="PTHR23248">
    <property type="entry name" value="PHOSPHOLIPID SCRAMBLASE-RELATED"/>
    <property type="match status" value="1"/>
</dbReference>
<dbReference type="PANTHER" id="PTHR23248:SF9">
    <property type="entry name" value="PHOSPHOLIPID SCRAMBLASE"/>
    <property type="match status" value="1"/>
</dbReference>
<feature type="compositionally biased region" description="Low complexity" evidence="2">
    <location>
        <begin position="296"/>
        <end position="363"/>
    </location>
</feature>
<feature type="compositionally biased region" description="Gly residues" evidence="2">
    <location>
        <begin position="519"/>
        <end position="531"/>
    </location>
</feature>
<evidence type="ECO:0000313" key="4">
    <source>
        <dbReference type="EMBL" id="KAF5835973.1"/>
    </source>
</evidence>
<feature type="compositionally biased region" description="Polar residues" evidence="2">
    <location>
        <begin position="280"/>
        <end position="295"/>
    </location>
</feature>
<dbReference type="InterPro" id="IPR025659">
    <property type="entry name" value="Tubby-like_C"/>
</dbReference>
<feature type="chain" id="PRO_5045395868" evidence="3">
    <location>
        <begin position="24"/>
        <end position="542"/>
    </location>
</feature>
<feature type="compositionally biased region" description="Low complexity" evidence="2">
    <location>
        <begin position="532"/>
        <end position="542"/>
    </location>
</feature>
<feature type="region of interest" description="Disordered" evidence="2">
    <location>
        <begin position="68"/>
        <end position="95"/>
    </location>
</feature>
<feature type="compositionally biased region" description="Gly residues" evidence="2">
    <location>
        <begin position="450"/>
        <end position="465"/>
    </location>
</feature>
<dbReference type="EMBL" id="MU069680">
    <property type="protein sequence ID" value="KAF5835973.1"/>
    <property type="molecule type" value="Genomic_DNA"/>
</dbReference>
<reference evidence="4" key="1">
    <citation type="submission" date="2017-08" db="EMBL/GenBank/DDBJ databases">
        <authorList>
            <person name="Polle J.E."/>
            <person name="Barry K."/>
            <person name="Cushman J."/>
            <person name="Schmutz J."/>
            <person name="Tran D."/>
            <person name="Hathwaick L.T."/>
            <person name="Yim W.C."/>
            <person name="Jenkins J."/>
            <person name="Mckie-Krisberg Z.M."/>
            <person name="Prochnik S."/>
            <person name="Lindquist E."/>
            <person name="Dockter R.B."/>
            <person name="Adam C."/>
            <person name="Molina H."/>
            <person name="Bunkerborg J."/>
            <person name="Jin E."/>
            <person name="Buchheim M."/>
            <person name="Magnuson J."/>
        </authorList>
    </citation>
    <scope>NUCLEOTIDE SEQUENCE</scope>
    <source>
        <strain evidence="4">CCAP 19/18</strain>
    </source>
</reference>
<feature type="compositionally biased region" description="Polar residues" evidence="2">
    <location>
        <begin position="70"/>
        <end position="95"/>
    </location>
</feature>
<protein>
    <submittedName>
        <fullName evidence="4">Scramblase-domain-containing protein</fullName>
    </submittedName>
</protein>
<evidence type="ECO:0000256" key="2">
    <source>
        <dbReference type="SAM" id="MobiDB-lite"/>
    </source>
</evidence>
<evidence type="ECO:0000313" key="5">
    <source>
        <dbReference type="Proteomes" id="UP000815325"/>
    </source>
</evidence>
<proteinExistence type="inferred from homology"/>
<feature type="signal peptide" evidence="3">
    <location>
        <begin position="1"/>
        <end position="23"/>
    </location>
</feature>
<gene>
    <name evidence="4" type="ORF">DUNSADRAFT_6589</name>
</gene>
<accession>A0ABQ7GMZ5</accession>
<comment type="caution">
    <text evidence="4">The sequence shown here is derived from an EMBL/GenBank/DDBJ whole genome shotgun (WGS) entry which is preliminary data.</text>
</comment>
<feature type="region of interest" description="Disordered" evidence="2">
    <location>
        <begin position="243"/>
        <end position="368"/>
    </location>
</feature>
<feature type="compositionally biased region" description="Polar residues" evidence="2">
    <location>
        <begin position="257"/>
        <end position="271"/>
    </location>
</feature>
<feature type="region of interest" description="Disordered" evidence="2">
    <location>
        <begin position="438"/>
        <end position="542"/>
    </location>
</feature>
<name>A0ABQ7GMZ5_DUNSA</name>
<dbReference type="Pfam" id="PF03803">
    <property type="entry name" value="Scramblase"/>
    <property type="match status" value="1"/>
</dbReference>
<sequence length="542" mass="57683">MQAPFLVKGTALLRAALLRSAHASSLSQVSTQLGAALSQAPTQLNTGAQQGFANLSFQEKKRRALAASGQLESQEGLQPQTISEHAPTVQPSETRASSLQVHRALNHPALIVTRPIEWGTVIFGYEQANRYQVFDQDGQPVAQIAEVIFRLRRPVYLINSTMYIEDGAGTELGEVRQRWHPFKRNYDIYINKQQFASISGTFLAWEFELKNAEGGTLALIDRNFQGFGRELFTDAGKYAIHFGSNTPQAPEGHEASIPSSSALPQPALHTSPTEHRQEIEASSSAQQLPQHAQANESSSVYQQQQPQQPQEQASVYQPPQQPQQQASVHQQPQQLQQQASVYQQPQQQASVHQHQQQQQASSSGYPVTPMAQARTDVSTIPTATGNELVVARSLQLEERMAVLAAAISIDYDYFSHHSHSSGWFGMWPMMVPYPGGGAPTEAGRETGDAGPAGGVGGVGGAGAAGAGSETAAGGPSASGAGPDTRSGLESELGNDDAFPSGGFDKGGDGEMQWDLPQSGEGGAEGGGGGILGTLWDLLGGGD</sequence>
<keyword evidence="3" id="KW-0732">Signal</keyword>
<evidence type="ECO:0000256" key="3">
    <source>
        <dbReference type="SAM" id="SignalP"/>
    </source>
</evidence>
<dbReference type="InterPro" id="IPR005552">
    <property type="entry name" value="Scramblase"/>
</dbReference>